<reference evidence="2" key="1">
    <citation type="submission" date="2010-07" db="EMBL/GenBank/DDBJ databases">
        <title>The complete genome of Methanosalsum zhilinae DSM 4017.</title>
        <authorList>
            <consortium name="US DOE Joint Genome Institute (JGI-PGF)"/>
            <person name="Lucas S."/>
            <person name="Copeland A."/>
            <person name="Lapidus A."/>
            <person name="Glavina del Rio T."/>
            <person name="Dalin E."/>
            <person name="Tice H."/>
            <person name="Bruce D."/>
            <person name="Goodwin L."/>
            <person name="Pitluck S."/>
            <person name="Kyrpides N."/>
            <person name="Mavromatis K."/>
            <person name="Ovchinnikova G."/>
            <person name="Daligault H."/>
            <person name="Detter J.C."/>
            <person name="Han C."/>
            <person name="Tapia R."/>
            <person name="Larimer F."/>
            <person name="Land M."/>
            <person name="Hauser L."/>
            <person name="Markowitz V."/>
            <person name="Cheng J.-F."/>
            <person name="Hugenholtz P."/>
            <person name="Woyke T."/>
            <person name="Wu D."/>
            <person name="Spring S."/>
            <person name="Schueler E."/>
            <person name="Brambilla E."/>
            <person name="Klenk H.-P."/>
            <person name="Eisen J.A."/>
        </authorList>
    </citation>
    <scope>NUCLEOTIDE SEQUENCE</scope>
    <source>
        <strain evidence="2">DSM 4017</strain>
    </source>
</reference>
<dbReference type="AlphaFoldDB" id="F7XKD2"/>
<dbReference type="OrthoDB" id="41394at2157"/>
<evidence type="ECO:0000259" key="1">
    <source>
        <dbReference type="Pfam" id="PF07883"/>
    </source>
</evidence>
<sequence length="105" mass="11626">MTSKEGYSKNLNEIMQFPEEGIFSTVLAKSDNSNYTLMCLSSGTDIETHTSTRSGTVYVLKGTGTFRLYDEDIQLEPGVFIYMPANAPHSIRAHEDLAVLISLTD</sequence>
<dbReference type="RefSeq" id="WP_013899136.1">
    <property type="nucleotide sequence ID" value="NC_015676.1"/>
</dbReference>
<evidence type="ECO:0000313" key="3">
    <source>
        <dbReference type="Proteomes" id="UP000006622"/>
    </source>
</evidence>
<dbReference type="PANTHER" id="PTHR37694:SF1">
    <property type="entry name" value="SLR8022 PROTEIN"/>
    <property type="match status" value="1"/>
</dbReference>
<dbReference type="InterPro" id="IPR014710">
    <property type="entry name" value="RmlC-like_jellyroll"/>
</dbReference>
<feature type="domain" description="Cupin type-2" evidence="1">
    <location>
        <begin position="37"/>
        <end position="97"/>
    </location>
</feature>
<dbReference type="CDD" id="cd02230">
    <property type="entry name" value="cupin_HP0902-like"/>
    <property type="match status" value="1"/>
</dbReference>
<protein>
    <submittedName>
        <fullName evidence="2">Cupin 2 conserved barrel domain protein</fullName>
    </submittedName>
</protein>
<dbReference type="Pfam" id="PF07883">
    <property type="entry name" value="Cupin_2"/>
    <property type="match status" value="1"/>
</dbReference>
<gene>
    <name evidence="2" type="ordered locus">Mzhil_1865</name>
</gene>
<organism evidence="2 3">
    <name type="scientific">Methanosalsum zhilinae (strain DSM 4017 / NBRC 107636 / OCM 62 / WeN5)</name>
    <name type="common">Methanohalophilus zhilinae</name>
    <dbReference type="NCBI Taxonomy" id="679901"/>
    <lineage>
        <taxon>Archaea</taxon>
        <taxon>Methanobacteriati</taxon>
        <taxon>Methanobacteriota</taxon>
        <taxon>Stenosarchaea group</taxon>
        <taxon>Methanomicrobia</taxon>
        <taxon>Methanosarcinales</taxon>
        <taxon>Methanosarcinaceae</taxon>
        <taxon>Methanosalsum</taxon>
    </lineage>
</organism>
<dbReference type="PANTHER" id="PTHR37694">
    <property type="entry name" value="SLR8022 PROTEIN"/>
    <property type="match status" value="1"/>
</dbReference>
<dbReference type="GeneID" id="10823509"/>
<dbReference type="InterPro" id="IPR013096">
    <property type="entry name" value="Cupin_2"/>
</dbReference>
<accession>F7XKD2</accession>
<dbReference type="InterPro" id="IPR011051">
    <property type="entry name" value="RmlC_Cupin_sf"/>
</dbReference>
<dbReference type="Gene3D" id="2.60.120.10">
    <property type="entry name" value="Jelly Rolls"/>
    <property type="match status" value="1"/>
</dbReference>
<dbReference type="Proteomes" id="UP000006622">
    <property type="component" value="Chromosome"/>
</dbReference>
<proteinExistence type="predicted"/>
<dbReference type="EMBL" id="CP002101">
    <property type="protein sequence ID" value="AEH61700.1"/>
    <property type="molecule type" value="Genomic_DNA"/>
</dbReference>
<dbReference type="SUPFAM" id="SSF51182">
    <property type="entry name" value="RmlC-like cupins"/>
    <property type="match status" value="1"/>
</dbReference>
<dbReference type="STRING" id="679901.Mzhil_1865"/>
<dbReference type="KEGG" id="mzh:Mzhil_1865"/>
<dbReference type="HOGENOM" id="CLU_141446_2_0_2"/>
<keyword evidence="3" id="KW-1185">Reference proteome</keyword>
<name>F7XKD2_METZD</name>
<evidence type="ECO:0000313" key="2">
    <source>
        <dbReference type="EMBL" id="AEH61700.1"/>
    </source>
</evidence>